<reference evidence="2 3" key="1">
    <citation type="submission" date="2018-10" db="EMBL/GenBank/DDBJ databases">
        <authorList>
            <person name="Ekblom R."/>
            <person name="Jareborg N."/>
        </authorList>
    </citation>
    <scope>NUCLEOTIDE SEQUENCE [LARGE SCALE GENOMIC DNA]</scope>
    <source>
        <tissue evidence="2">Muscle</tissue>
    </source>
</reference>
<accession>A0A9X9Q5R1</accession>
<protein>
    <submittedName>
        <fullName evidence="2">Uncharacterized protein</fullName>
    </submittedName>
</protein>
<feature type="region of interest" description="Disordered" evidence="1">
    <location>
        <begin position="39"/>
        <end position="66"/>
    </location>
</feature>
<feature type="non-terminal residue" evidence="2">
    <location>
        <position position="66"/>
    </location>
</feature>
<gene>
    <name evidence="2" type="ORF">BN2614_LOCUS1</name>
</gene>
<dbReference type="EMBL" id="CYRY02039000">
    <property type="protein sequence ID" value="VCX30739.1"/>
    <property type="molecule type" value="Genomic_DNA"/>
</dbReference>
<organism evidence="2 3">
    <name type="scientific">Gulo gulo</name>
    <name type="common">Wolverine</name>
    <name type="synonym">Gluton</name>
    <dbReference type="NCBI Taxonomy" id="48420"/>
    <lineage>
        <taxon>Eukaryota</taxon>
        <taxon>Metazoa</taxon>
        <taxon>Chordata</taxon>
        <taxon>Craniata</taxon>
        <taxon>Vertebrata</taxon>
        <taxon>Euteleostomi</taxon>
        <taxon>Mammalia</taxon>
        <taxon>Eutheria</taxon>
        <taxon>Laurasiatheria</taxon>
        <taxon>Carnivora</taxon>
        <taxon>Caniformia</taxon>
        <taxon>Musteloidea</taxon>
        <taxon>Mustelidae</taxon>
        <taxon>Guloninae</taxon>
        <taxon>Gulo</taxon>
    </lineage>
</organism>
<evidence type="ECO:0000313" key="2">
    <source>
        <dbReference type="EMBL" id="VCX30739.1"/>
    </source>
</evidence>
<evidence type="ECO:0000256" key="1">
    <source>
        <dbReference type="SAM" id="MobiDB-lite"/>
    </source>
</evidence>
<comment type="caution">
    <text evidence="2">The sequence shown here is derived from an EMBL/GenBank/DDBJ whole genome shotgun (WGS) entry which is preliminary data.</text>
</comment>
<name>A0A9X9Q5R1_GULGU</name>
<dbReference type="Proteomes" id="UP000269945">
    <property type="component" value="Unassembled WGS sequence"/>
</dbReference>
<proteinExistence type="predicted"/>
<sequence>MNAFLRGKSSAEGLLVPSFYHRATGSGFPPLSRCRPSWASGKAPSPALQGKRACDLSAGPRTGDLT</sequence>
<keyword evidence="3" id="KW-1185">Reference proteome</keyword>
<evidence type="ECO:0000313" key="3">
    <source>
        <dbReference type="Proteomes" id="UP000269945"/>
    </source>
</evidence>
<dbReference type="AlphaFoldDB" id="A0A9X9Q5R1"/>